<reference evidence="1 2" key="1">
    <citation type="journal article" date="2021" name="Sci. Rep.">
        <title>The genome of the diatom Chaetoceros tenuissimus carries an ancient integrated fragment of an extant virus.</title>
        <authorList>
            <person name="Hongo Y."/>
            <person name="Kimura K."/>
            <person name="Takaki Y."/>
            <person name="Yoshida Y."/>
            <person name="Baba S."/>
            <person name="Kobayashi G."/>
            <person name="Nagasaki K."/>
            <person name="Hano T."/>
            <person name="Tomaru Y."/>
        </authorList>
    </citation>
    <scope>NUCLEOTIDE SEQUENCE [LARGE SCALE GENOMIC DNA]</scope>
    <source>
        <strain evidence="1 2">NIES-3715</strain>
    </source>
</reference>
<accession>A0AAD3H9P1</accession>
<organism evidence="1 2">
    <name type="scientific">Chaetoceros tenuissimus</name>
    <dbReference type="NCBI Taxonomy" id="426638"/>
    <lineage>
        <taxon>Eukaryota</taxon>
        <taxon>Sar</taxon>
        <taxon>Stramenopiles</taxon>
        <taxon>Ochrophyta</taxon>
        <taxon>Bacillariophyta</taxon>
        <taxon>Coscinodiscophyceae</taxon>
        <taxon>Chaetocerotophycidae</taxon>
        <taxon>Chaetocerotales</taxon>
        <taxon>Chaetocerotaceae</taxon>
        <taxon>Chaetoceros</taxon>
    </lineage>
</organism>
<gene>
    <name evidence="1" type="ORF">CTEN210_11842</name>
</gene>
<dbReference type="AlphaFoldDB" id="A0AAD3H9P1"/>
<evidence type="ECO:0000313" key="1">
    <source>
        <dbReference type="EMBL" id="GFH55366.1"/>
    </source>
</evidence>
<dbReference type="Proteomes" id="UP001054902">
    <property type="component" value="Unassembled WGS sequence"/>
</dbReference>
<proteinExistence type="predicted"/>
<keyword evidence="2" id="KW-1185">Reference proteome</keyword>
<protein>
    <submittedName>
        <fullName evidence="1">Uncharacterized protein</fullName>
    </submittedName>
</protein>
<evidence type="ECO:0000313" key="2">
    <source>
        <dbReference type="Proteomes" id="UP001054902"/>
    </source>
</evidence>
<dbReference type="EMBL" id="BLLK01000047">
    <property type="protein sequence ID" value="GFH55366.1"/>
    <property type="molecule type" value="Genomic_DNA"/>
</dbReference>
<sequence length="252" mass="29101">MSKGIEVFLHNREVGAPSQPNPLAYGKEIRYITLGDEYKSIPILAMFDIYCDGQNIWNGIRPISDDDIGCIYFDGAQIKATRIPLLSSNTLGDQTDEATYHPSCYEYYPKRYLLSTNVEDTRTWRINLSFLTKKSSETLVMSWEFQPKEIMNLTYNKKSIWDDQETELSDSIGSYIGVVLNKKMKRCSSCRKDAECMLLSKENSFVECNADYNHFDICFWLDERDPSNKRFHLTTNFVCENSFLGGMILNVK</sequence>
<comment type="caution">
    <text evidence="1">The sequence shown here is derived from an EMBL/GenBank/DDBJ whole genome shotgun (WGS) entry which is preliminary data.</text>
</comment>
<name>A0AAD3H9P1_9STRA</name>